<dbReference type="Proteomes" id="UP000058925">
    <property type="component" value="Chromosome"/>
</dbReference>
<feature type="compositionally biased region" description="Low complexity" evidence="1">
    <location>
        <begin position="58"/>
        <end position="71"/>
    </location>
</feature>
<organism evidence="2 3">
    <name type="scientific">Candidatus Nitrosocosmicus oleophilus</name>
    <dbReference type="NCBI Taxonomy" id="1353260"/>
    <lineage>
        <taxon>Archaea</taxon>
        <taxon>Nitrososphaerota</taxon>
        <taxon>Nitrososphaeria</taxon>
        <taxon>Nitrososphaerales</taxon>
        <taxon>Nitrososphaeraceae</taxon>
        <taxon>Candidatus Nitrosocosmicus</taxon>
    </lineage>
</organism>
<dbReference type="EMBL" id="CP012850">
    <property type="protein sequence ID" value="ALI34927.1"/>
    <property type="molecule type" value="Genomic_DNA"/>
</dbReference>
<reference evidence="3" key="1">
    <citation type="submission" date="2015-10" db="EMBL/GenBank/DDBJ databases">
        <title>Niche specialization of a soil ammonia-oxidizing archaeon, Candidatus Nitrosocosmicus oleophilus.</title>
        <authorList>
            <person name="Jung M.-Y."/>
            <person name="Rhee S.-K."/>
        </authorList>
    </citation>
    <scope>NUCLEOTIDE SEQUENCE [LARGE SCALE GENOMIC DNA]</scope>
    <source>
        <strain evidence="3">MY3</strain>
    </source>
</reference>
<dbReference type="OrthoDB" id="12226at2157"/>
<sequence length="85" mass="9066">MKKIFVFTSFVLSFVLTASLTSISLGQMALAQDLSSLKDHATKLLTGNDNSQRTDNMSESASDNSTSSDSSLTQRATDALGAFLK</sequence>
<feature type="compositionally biased region" description="Polar residues" evidence="1">
    <location>
        <begin position="45"/>
        <end position="57"/>
    </location>
</feature>
<evidence type="ECO:0000256" key="1">
    <source>
        <dbReference type="SAM" id="MobiDB-lite"/>
    </source>
</evidence>
<accession>A0A654LVB0</accession>
<keyword evidence="3" id="KW-1185">Reference proteome</keyword>
<dbReference type="RefSeq" id="WP_196817496.1">
    <property type="nucleotide sequence ID" value="NZ_CP012850.1"/>
</dbReference>
<name>A0A654LVB0_9ARCH</name>
<dbReference type="KEGG" id="taa:NMY3_00718"/>
<evidence type="ECO:0000313" key="3">
    <source>
        <dbReference type="Proteomes" id="UP000058925"/>
    </source>
</evidence>
<dbReference type="GeneID" id="60420858"/>
<evidence type="ECO:0000313" key="2">
    <source>
        <dbReference type="EMBL" id="ALI34927.1"/>
    </source>
</evidence>
<protein>
    <submittedName>
        <fullName evidence="2">Uncharacterized protein</fullName>
    </submittedName>
</protein>
<dbReference type="AlphaFoldDB" id="A0A654LVB0"/>
<proteinExistence type="predicted"/>
<gene>
    <name evidence="2" type="ORF">NMY3_00718</name>
</gene>
<feature type="region of interest" description="Disordered" evidence="1">
    <location>
        <begin position="45"/>
        <end position="85"/>
    </location>
</feature>